<accession>A0ABS5TQJ6</accession>
<evidence type="ECO:0000313" key="2">
    <source>
        <dbReference type="Proteomes" id="UP001197247"/>
    </source>
</evidence>
<name>A0ABS5TQJ6_9ACTN</name>
<reference evidence="1 2" key="1">
    <citation type="submission" date="2021-05" db="EMBL/GenBank/DDBJ databases">
        <title>Kineosporia and Streptomyces sp. nov. two new marine actinobacteria isolated from Coral.</title>
        <authorList>
            <person name="Buangrab K."/>
            <person name="Sutthacheep M."/>
            <person name="Yeemin T."/>
            <person name="Harunari E."/>
            <person name="Igarashi Y."/>
            <person name="Kanchanasin P."/>
            <person name="Tanasupawat S."/>
            <person name="Phongsopitanun W."/>
        </authorList>
    </citation>
    <scope>NUCLEOTIDE SEQUENCE [LARGE SCALE GENOMIC DNA]</scope>
    <source>
        <strain evidence="1 2">J2-2</strain>
    </source>
</reference>
<sequence length="539" mass="56755">MTVYWMVWDAAAHWVVDRLDAQGLLPSVRRLRESGVRAAARPPSPNCQTPPSLATLFTGTGPHEHGVTGFAVPAPEAGPGLSVSGFGPVLRRPAVWETAGAAGFRSTSVHAPWITDTRDDDGGVPGWIDGAVEAYSRRRARPGVHAVGPGRTVLEVAGHALDVDPVAGGVRVRGGRAATVVTDSWVPLALEARDGPDAPAALWLRLATVEGRKVLLHSGVWAPRTVGHDASVLRALRQAPTFSGDGLGPYYRDGRLGRRLVDGGDGSAEEVFLSSVDRVTAGFAGAVDQVLPRHRSDLVVMYLPSTDDVGHDLIGWCDERSGAFRPDVAPALWPHVARCYRRADELLGRVLRRAGPDDTVLLCADHGVAGTPWTVRPAQLLVDAGLSVSGPAGQIDLERSDCYYHPVNNGSVWVRPQAAPGVLQRVAEALAPQRVPGTGRPLVREVRPSADGRRADLLLDPDCLPVAGLAGDGQALHPSVKPGAHVTNGGDDRLHAVFAATGPGLAPGDDLGVIDNTWPAALVLGQLRASRPRATASQP</sequence>
<dbReference type="InterPro" id="IPR002591">
    <property type="entry name" value="Phosphodiest/P_Trfase"/>
</dbReference>
<comment type="caution">
    <text evidence="1">The sequence shown here is derived from an EMBL/GenBank/DDBJ whole genome shotgun (WGS) entry which is preliminary data.</text>
</comment>
<dbReference type="SUPFAM" id="SSF53649">
    <property type="entry name" value="Alkaline phosphatase-like"/>
    <property type="match status" value="1"/>
</dbReference>
<dbReference type="RefSeq" id="WP_214159871.1">
    <property type="nucleotide sequence ID" value="NZ_JAHBAY010000016.1"/>
</dbReference>
<proteinExistence type="predicted"/>
<dbReference type="EMBL" id="JAHBAY010000016">
    <property type="protein sequence ID" value="MBT0773335.1"/>
    <property type="molecule type" value="Genomic_DNA"/>
</dbReference>
<keyword evidence="2" id="KW-1185">Reference proteome</keyword>
<dbReference type="Proteomes" id="UP001197247">
    <property type="component" value="Unassembled WGS sequence"/>
</dbReference>
<dbReference type="InterPro" id="IPR017850">
    <property type="entry name" value="Alkaline_phosphatase_core_sf"/>
</dbReference>
<organism evidence="1 2">
    <name type="scientific">Kineosporia corallincola</name>
    <dbReference type="NCBI Taxonomy" id="2835133"/>
    <lineage>
        <taxon>Bacteria</taxon>
        <taxon>Bacillati</taxon>
        <taxon>Actinomycetota</taxon>
        <taxon>Actinomycetes</taxon>
        <taxon>Kineosporiales</taxon>
        <taxon>Kineosporiaceae</taxon>
        <taxon>Kineosporia</taxon>
    </lineage>
</organism>
<evidence type="ECO:0000313" key="1">
    <source>
        <dbReference type="EMBL" id="MBT0773335.1"/>
    </source>
</evidence>
<protein>
    <submittedName>
        <fullName evidence="1">Alkaline phosphatase family protein</fullName>
    </submittedName>
</protein>
<dbReference type="Pfam" id="PF01663">
    <property type="entry name" value="Phosphodiest"/>
    <property type="match status" value="1"/>
</dbReference>
<gene>
    <name evidence="1" type="ORF">KIH74_30600</name>
</gene>
<dbReference type="Gene3D" id="3.40.720.10">
    <property type="entry name" value="Alkaline Phosphatase, subunit A"/>
    <property type="match status" value="2"/>
</dbReference>